<keyword evidence="4" id="KW-1185">Reference proteome</keyword>
<evidence type="ECO:0000313" key="4">
    <source>
        <dbReference type="Proteomes" id="UP000271974"/>
    </source>
</evidence>
<feature type="compositionally biased region" description="Basic and acidic residues" evidence="1">
    <location>
        <begin position="120"/>
        <end position="139"/>
    </location>
</feature>
<feature type="transmembrane region" description="Helical" evidence="2">
    <location>
        <begin position="35"/>
        <end position="54"/>
    </location>
</feature>
<keyword evidence="2" id="KW-1133">Transmembrane helix</keyword>
<feature type="region of interest" description="Disordered" evidence="1">
    <location>
        <begin position="114"/>
        <end position="162"/>
    </location>
</feature>
<keyword evidence="2" id="KW-0812">Transmembrane</keyword>
<proteinExistence type="predicted"/>
<evidence type="ECO:0000256" key="2">
    <source>
        <dbReference type="SAM" id="Phobius"/>
    </source>
</evidence>
<dbReference type="OrthoDB" id="10673391at2759"/>
<gene>
    <name evidence="3" type="ORF">EGW08_006445</name>
</gene>
<dbReference type="EMBL" id="RQTK01000159">
    <property type="protein sequence ID" value="RUS85816.1"/>
    <property type="molecule type" value="Genomic_DNA"/>
</dbReference>
<comment type="caution">
    <text evidence="3">The sequence shown here is derived from an EMBL/GenBank/DDBJ whole genome shotgun (WGS) entry which is preliminary data.</text>
</comment>
<dbReference type="AlphaFoldDB" id="A0A3S1C8D2"/>
<evidence type="ECO:0000256" key="1">
    <source>
        <dbReference type="SAM" id="MobiDB-lite"/>
    </source>
</evidence>
<reference evidence="3 4" key="1">
    <citation type="submission" date="2019-01" db="EMBL/GenBank/DDBJ databases">
        <title>A draft genome assembly of the solar-powered sea slug Elysia chlorotica.</title>
        <authorList>
            <person name="Cai H."/>
            <person name="Li Q."/>
            <person name="Fang X."/>
            <person name="Li J."/>
            <person name="Curtis N.E."/>
            <person name="Altenburger A."/>
            <person name="Shibata T."/>
            <person name="Feng M."/>
            <person name="Maeda T."/>
            <person name="Schwartz J.A."/>
            <person name="Shigenobu S."/>
            <person name="Lundholm N."/>
            <person name="Nishiyama T."/>
            <person name="Yang H."/>
            <person name="Hasebe M."/>
            <person name="Li S."/>
            <person name="Pierce S.K."/>
            <person name="Wang J."/>
        </authorList>
    </citation>
    <scope>NUCLEOTIDE SEQUENCE [LARGE SCALE GENOMIC DNA]</scope>
    <source>
        <strain evidence="3">EC2010</strain>
        <tissue evidence="3">Whole organism of an adult</tissue>
    </source>
</reference>
<organism evidence="3 4">
    <name type="scientific">Elysia chlorotica</name>
    <name type="common">Eastern emerald elysia</name>
    <name type="synonym">Sea slug</name>
    <dbReference type="NCBI Taxonomy" id="188477"/>
    <lineage>
        <taxon>Eukaryota</taxon>
        <taxon>Metazoa</taxon>
        <taxon>Spiralia</taxon>
        <taxon>Lophotrochozoa</taxon>
        <taxon>Mollusca</taxon>
        <taxon>Gastropoda</taxon>
        <taxon>Heterobranchia</taxon>
        <taxon>Euthyneura</taxon>
        <taxon>Panpulmonata</taxon>
        <taxon>Sacoglossa</taxon>
        <taxon>Placobranchoidea</taxon>
        <taxon>Plakobranchidae</taxon>
        <taxon>Elysia</taxon>
    </lineage>
</organism>
<feature type="transmembrane region" description="Helical" evidence="2">
    <location>
        <begin position="66"/>
        <end position="87"/>
    </location>
</feature>
<evidence type="ECO:0000313" key="3">
    <source>
        <dbReference type="EMBL" id="RUS85816.1"/>
    </source>
</evidence>
<dbReference type="Proteomes" id="UP000271974">
    <property type="component" value="Unassembled WGS sequence"/>
</dbReference>
<accession>A0A3S1C8D2</accession>
<feature type="compositionally biased region" description="Low complexity" evidence="1">
    <location>
        <begin position="283"/>
        <end position="300"/>
    </location>
</feature>
<keyword evidence="2" id="KW-0472">Membrane</keyword>
<protein>
    <submittedName>
        <fullName evidence="3">Uncharacterized protein</fullName>
    </submittedName>
</protein>
<sequence>MAPVSAGDIKLTPNQPVEGDIARARTTDLLSRKKMFYLAVEVVFNCVFASNRAIWSQNKFETYKLIIIIIAGVGGIVIITLTTVACVKCHLKKKRLIKDIEAINKMNRVADPNTKIKVKGVKEKKEKKEKKKSADGDDKKKKKFFQSSKKSPMVDDRSVSSPSSSSYASLDVEAFLQAQPATAAVKVGHNLPVFLPITSGKPTILPTQPPLQPAVTQNLSQPAALAYNPLRPLKAPPPPVTSTFATKVEEPTMPSVFATPLADGPVVFSGPYDKVKETPAKASSFSPSRDSSSPSSKKSSNGGLSRAQAAKRSRRFSWPQDSMLEEFVPVLALGLTISRRILSVIQASNSIDLGEGEAAFLPNPYLFLGSGSLQAPQKEYNYTESQIT</sequence>
<feature type="region of interest" description="Disordered" evidence="1">
    <location>
        <begin position="277"/>
        <end position="315"/>
    </location>
</feature>
<name>A0A3S1C8D2_ELYCH</name>